<dbReference type="InterPro" id="IPR050887">
    <property type="entry name" value="Beta-mannosidase_GH2"/>
</dbReference>
<dbReference type="FunFam" id="3.20.20.80:FF:000050">
    <property type="entry name" value="Beta-mannosidase B"/>
    <property type="match status" value="1"/>
</dbReference>
<feature type="domain" description="Glycoside hydrolase family 2 catalytic" evidence="17">
    <location>
        <begin position="426"/>
        <end position="546"/>
    </location>
</feature>
<evidence type="ECO:0000256" key="6">
    <source>
        <dbReference type="ARBA" id="ARBA00011245"/>
    </source>
</evidence>
<feature type="domain" description="Beta-mannosidase-like galactose-binding" evidence="20">
    <location>
        <begin position="147"/>
        <end position="286"/>
    </location>
</feature>
<evidence type="ECO:0000256" key="11">
    <source>
        <dbReference type="ARBA" id="ARBA00023157"/>
    </source>
</evidence>
<dbReference type="SUPFAM" id="SSF51445">
    <property type="entry name" value="(Trans)glycosidases"/>
    <property type="match status" value="2"/>
</dbReference>
<evidence type="ECO:0000256" key="16">
    <source>
        <dbReference type="ARBA" id="ARBA00033445"/>
    </source>
</evidence>
<dbReference type="Pfam" id="PF17753">
    <property type="entry name" value="Ig_mannosidase"/>
    <property type="match status" value="1"/>
</dbReference>
<evidence type="ECO:0000256" key="4">
    <source>
        <dbReference type="ARBA" id="ARBA00004740"/>
    </source>
</evidence>
<keyword evidence="13" id="KW-0458">Lysosome</keyword>
<feature type="non-terminal residue" evidence="21">
    <location>
        <position position="1015"/>
    </location>
</feature>
<feature type="domain" description="Mannosidase Ig/CBM-like" evidence="19">
    <location>
        <begin position="838"/>
        <end position="931"/>
    </location>
</feature>
<dbReference type="Pfam" id="PF22666">
    <property type="entry name" value="Glyco_hydro_2_N2"/>
    <property type="match status" value="1"/>
</dbReference>
<dbReference type="GO" id="GO:0004567">
    <property type="term" value="F:beta-mannosidase activity"/>
    <property type="evidence" value="ECO:0007669"/>
    <property type="project" value="UniProtKB-EC"/>
</dbReference>
<dbReference type="Proteomes" id="UP000700334">
    <property type="component" value="Unassembled WGS sequence"/>
</dbReference>
<keyword evidence="12" id="KW-0325">Glycoprotein</keyword>
<comment type="function">
    <text evidence="2">Exoglycosidase that cleaves the single beta-linked mannose residue from the non-reducing end of all N-linked glycoprotein oligosaccharides.</text>
</comment>
<dbReference type="GO" id="GO:0005764">
    <property type="term" value="C:lysosome"/>
    <property type="evidence" value="ECO:0007669"/>
    <property type="project" value="UniProtKB-SubCell"/>
</dbReference>
<evidence type="ECO:0000256" key="14">
    <source>
        <dbReference type="ARBA" id="ARBA00023295"/>
    </source>
</evidence>
<dbReference type="PANTHER" id="PTHR43730:SF1">
    <property type="entry name" value="BETA-MANNOSIDASE"/>
    <property type="match status" value="1"/>
</dbReference>
<dbReference type="AlphaFoldDB" id="A0A8J6B3H7"/>
<dbReference type="InterPro" id="IPR036156">
    <property type="entry name" value="Beta-gal/glucu_dom_sf"/>
</dbReference>
<keyword evidence="10" id="KW-0378">Hydrolase</keyword>
<dbReference type="InterPro" id="IPR006103">
    <property type="entry name" value="Glyco_hydro_2_cat"/>
</dbReference>
<evidence type="ECO:0000259" key="19">
    <source>
        <dbReference type="Pfam" id="PF17786"/>
    </source>
</evidence>
<sequence>GRPAPTGPAQLWSRGGRCSADLGAGWGRAPEPRTRLLRARGQPAAGAAPSLRSCGMGLRLLLLLALCWARPGAAVRRLSLRGSWTVRGGNGSLALAGEVPGCVHTALLRRGLIQVRARVQTGLGPGPGWESRRRLPLRKARASWGARFNDLKYRWISWNNWTYSKEFKIPFNISEWQKVVMIFEGVDTVSKILLNNVTVGRTDNMFVRYSFDVTRLLRAENRVELQFQSPVLYAAQRSAAHTSYEVPPACPPAVQKGECHVNFVRKEQCSFSWDWGPAFPTQGIWKDVSIEAYNVCHLKYLTFAPLYDDYAQEWTLEIESSFDVVSPKPVGGQVTVSIPKLQTQQTHTIVLQPGERTVQLCVRVSKNINVETWWPRGHGPQTGYDMLVLFKLDGGLVIQKSAKVYFRTVELVEEPIKGSPGLSFYFKINGLPIFLKGSNWVPADSFQDRVSTDLLRRLLQSAVDANMNVLRVWGGGVYEQDAFYELCDELGLMVWQDMMFACALYPTDRDFLESVQQEVAHQVRRLKPHPSVVIWSGNNENEAALKMNWFGVGDMRTYLKDYVTLYVHTIRKAVLSGDKTCPFVTSSPTNGAESVAEGWLATHPYDTHFGDTHFYDYTQDCWDWRVFPKARFVSEYGYQSWPSFSTLEQTGMRFAKTRLLREAPAVTSGLGEGRGCLAPLPARPPQSPCGGGSTGLCELQNRCWVSSAEDWFYESNFSSHRQHHSGGNAEMLQQAALHFKLPQNPDPVRRFKDTIYLTQVVQAQCVKTETEFYRRSRSEVVRGEGHTMGALYWQLNDIWPAPSWASLEYGGKWKMLHYFAQRFFAPLLPVAFESDGVLFVHGVSDLPAGCTVTLTVRVHAWRSLAPLCSLRSGPLALRAGEARLLLRKPVAGLLTGCQNCSRRACLLSFDLSEDSGLQSPTNYHFLTSPKDAEGLRRPNITAAVSQQGDAFAFDLQTSAVAPFVWLDVGSIPGRFSDNGFLMTQKTQRVLFHPWAPTSRPALERALRVTSLTDLY</sequence>
<dbReference type="PANTHER" id="PTHR43730">
    <property type="entry name" value="BETA-MANNOSIDASE"/>
    <property type="match status" value="1"/>
</dbReference>
<accession>A0A8J6B3H7</accession>
<dbReference type="InterPro" id="IPR054593">
    <property type="entry name" value="Beta-mannosidase-like_N2"/>
</dbReference>
<proteinExistence type="inferred from homology"/>
<evidence type="ECO:0000256" key="8">
    <source>
        <dbReference type="ARBA" id="ARBA00015707"/>
    </source>
</evidence>
<organism evidence="21 22">
    <name type="scientific">Galemys pyrenaicus</name>
    <name type="common">Iberian desman</name>
    <name type="synonym">Pyrenean desman</name>
    <dbReference type="NCBI Taxonomy" id="202257"/>
    <lineage>
        <taxon>Eukaryota</taxon>
        <taxon>Metazoa</taxon>
        <taxon>Chordata</taxon>
        <taxon>Craniata</taxon>
        <taxon>Vertebrata</taxon>
        <taxon>Euteleostomi</taxon>
        <taxon>Mammalia</taxon>
        <taxon>Eutheria</taxon>
        <taxon>Laurasiatheria</taxon>
        <taxon>Eulipotyphla</taxon>
        <taxon>Talpidae</taxon>
        <taxon>Galemys</taxon>
    </lineage>
</organism>
<evidence type="ECO:0000256" key="2">
    <source>
        <dbReference type="ARBA" id="ARBA00003150"/>
    </source>
</evidence>
<dbReference type="FunFam" id="2.60.40.10:FF:000781">
    <property type="entry name" value="Mannosidase beta"/>
    <property type="match status" value="1"/>
</dbReference>
<evidence type="ECO:0000256" key="9">
    <source>
        <dbReference type="ARBA" id="ARBA00022729"/>
    </source>
</evidence>
<evidence type="ECO:0000256" key="12">
    <source>
        <dbReference type="ARBA" id="ARBA00023180"/>
    </source>
</evidence>
<dbReference type="InterPro" id="IPR008979">
    <property type="entry name" value="Galactose-bd-like_sf"/>
</dbReference>
<evidence type="ECO:0000259" key="20">
    <source>
        <dbReference type="Pfam" id="PF22666"/>
    </source>
</evidence>
<keyword evidence="9" id="KW-0732">Signal</keyword>
<dbReference type="InterPro" id="IPR017853">
    <property type="entry name" value="GH"/>
</dbReference>
<dbReference type="OrthoDB" id="2866996at2759"/>
<evidence type="ECO:0000256" key="7">
    <source>
        <dbReference type="ARBA" id="ARBA00012754"/>
    </source>
</evidence>
<dbReference type="EC" id="3.2.1.25" evidence="7"/>
<evidence type="ECO:0000256" key="10">
    <source>
        <dbReference type="ARBA" id="ARBA00022801"/>
    </source>
</evidence>
<evidence type="ECO:0000256" key="15">
    <source>
        <dbReference type="ARBA" id="ARBA00032581"/>
    </source>
</evidence>
<evidence type="ECO:0000256" key="1">
    <source>
        <dbReference type="ARBA" id="ARBA00000829"/>
    </source>
</evidence>
<evidence type="ECO:0000259" key="18">
    <source>
        <dbReference type="Pfam" id="PF17753"/>
    </source>
</evidence>
<dbReference type="InterPro" id="IPR041625">
    <property type="entry name" value="Beta-mannosidase_Ig"/>
</dbReference>
<keyword evidence="14" id="KW-0326">Glycosidase</keyword>
<comment type="catalytic activity">
    <reaction evidence="1">
        <text>Hydrolysis of terminal, non-reducing beta-D-mannose residues in beta-D-mannosides.</text>
        <dbReference type="EC" id="3.2.1.25"/>
    </reaction>
</comment>
<evidence type="ECO:0000256" key="13">
    <source>
        <dbReference type="ARBA" id="ARBA00023228"/>
    </source>
</evidence>
<name>A0A8J6B3H7_GALPY</name>
<dbReference type="Pfam" id="PF17786">
    <property type="entry name" value="Mannosidase_ig"/>
    <property type="match status" value="1"/>
</dbReference>
<dbReference type="Gene3D" id="2.60.40.10">
    <property type="entry name" value="Immunoglobulins"/>
    <property type="match status" value="2"/>
</dbReference>
<keyword evidence="11" id="KW-1015">Disulfide bond</keyword>
<gene>
    <name evidence="21" type="ORF">J0S82_008787</name>
</gene>
<dbReference type="Pfam" id="PF02836">
    <property type="entry name" value="Glyco_hydro_2_C"/>
    <property type="match status" value="1"/>
</dbReference>
<comment type="similarity">
    <text evidence="5">Belongs to the glycosyl hydrolase 2 family.</text>
</comment>
<dbReference type="GO" id="GO:0005975">
    <property type="term" value="P:carbohydrate metabolic process"/>
    <property type="evidence" value="ECO:0007669"/>
    <property type="project" value="InterPro"/>
</dbReference>
<evidence type="ECO:0000313" key="21">
    <source>
        <dbReference type="EMBL" id="KAG8519394.1"/>
    </source>
</evidence>
<dbReference type="InterPro" id="IPR013783">
    <property type="entry name" value="Ig-like_fold"/>
</dbReference>
<dbReference type="SUPFAM" id="SSF49785">
    <property type="entry name" value="Galactose-binding domain-like"/>
    <property type="match status" value="1"/>
</dbReference>
<protein>
    <recommendedName>
        <fullName evidence="8">Beta-mannosidase</fullName>
        <ecNumber evidence="7">3.2.1.25</ecNumber>
    </recommendedName>
    <alternativeName>
        <fullName evidence="15">Lysosomal beta A mannosidase</fullName>
    </alternativeName>
    <alternativeName>
        <fullName evidence="16">Mannanase</fullName>
    </alternativeName>
</protein>
<dbReference type="Gene3D" id="3.20.20.80">
    <property type="entry name" value="Glycosidases"/>
    <property type="match status" value="2"/>
</dbReference>
<comment type="subcellular location">
    <subcellularLocation>
        <location evidence="3">Lysosome</location>
    </subcellularLocation>
</comment>
<comment type="caution">
    <text evidence="21">The sequence shown here is derived from an EMBL/GenBank/DDBJ whole genome shotgun (WGS) entry which is preliminary data.</text>
</comment>
<dbReference type="GO" id="GO:0006516">
    <property type="term" value="P:glycoprotein catabolic process"/>
    <property type="evidence" value="ECO:0007669"/>
    <property type="project" value="TreeGrafter"/>
</dbReference>
<evidence type="ECO:0000259" key="17">
    <source>
        <dbReference type="Pfam" id="PF02836"/>
    </source>
</evidence>
<feature type="domain" description="Beta-mannosidase Ig-fold" evidence="18">
    <location>
        <begin position="935"/>
        <end position="1013"/>
    </location>
</feature>
<evidence type="ECO:0000256" key="5">
    <source>
        <dbReference type="ARBA" id="ARBA00007401"/>
    </source>
</evidence>
<dbReference type="SUPFAM" id="SSF49303">
    <property type="entry name" value="beta-Galactosidase/glucuronidase domain"/>
    <property type="match status" value="3"/>
</dbReference>
<comment type="subunit">
    <text evidence="6">Monomer.</text>
</comment>
<dbReference type="FunFam" id="2.60.120.260:FF:000060">
    <property type="entry name" value="Probable beta-mannosidase"/>
    <property type="match status" value="1"/>
</dbReference>
<comment type="pathway">
    <text evidence="4">Glycan metabolism; N-glycan degradation.</text>
</comment>
<evidence type="ECO:0000256" key="3">
    <source>
        <dbReference type="ARBA" id="ARBA00004371"/>
    </source>
</evidence>
<reference evidence="21" key="1">
    <citation type="journal article" date="2021" name="Evol. Appl.">
        <title>The genome of the Pyrenean desman and the effects of bottlenecks and inbreeding on the genomic landscape of an endangered species.</title>
        <authorList>
            <person name="Escoda L."/>
            <person name="Castresana J."/>
        </authorList>
    </citation>
    <scope>NUCLEOTIDE SEQUENCE</scope>
    <source>
        <strain evidence="21">IBE-C5619</strain>
    </source>
</reference>
<dbReference type="EMBL" id="JAGFMF010011608">
    <property type="protein sequence ID" value="KAG8519394.1"/>
    <property type="molecule type" value="Genomic_DNA"/>
</dbReference>
<dbReference type="InterPro" id="IPR041447">
    <property type="entry name" value="Mannosidase_ig"/>
</dbReference>
<dbReference type="FunFam" id="2.60.40.10:FF:000650">
    <property type="entry name" value="Mannosidase beta"/>
    <property type="match status" value="1"/>
</dbReference>
<dbReference type="Gene3D" id="2.60.120.260">
    <property type="entry name" value="Galactose-binding domain-like"/>
    <property type="match status" value="1"/>
</dbReference>
<evidence type="ECO:0000313" key="22">
    <source>
        <dbReference type="Proteomes" id="UP000700334"/>
    </source>
</evidence>
<keyword evidence="22" id="KW-1185">Reference proteome</keyword>